<dbReference type="EC" id="2.2.1.2" evidence="3 8"/>
<comment type="function">
    <text evidence="8">Catalyzes the rate-limiting step of the non-oxidative phase in the pentose phosphate pathway. Catalyzes the reversible conversion of sedheptulose-7-phosphate and D-glyceraldehyde 3-phosphate into erythrose-4-phosphate and beta-D-fructose 6-phosphate.</text>
</comment>
<dbReference type="InterPro" id="IPR018225">
    <property type="entry name" value="Transaldolase_AS"/>
</dbReference>
<sequence length="334" mass="36656">MAASPNKKLREASQLDQLKQFTTVVADTGDFGQIHKYKPQDATTNPSLLFKAAQMEQYAALVDDAVAYGKDLAAELSETERLGYIIDKLSVNFGVEILKIVPGYVSTEVDARLSFDTEGTIARAHRLIELYEKAGIQKDRILIKIASTWEGIQACKQLQQEGISCNMTLLFGFAQAVGCAEAGATLISPFVGRILDWHKAKTGTESYASHEDPGVVSVTRIYQYYKKYDYKTIVMGASFRNTGEIIELAGCDRLTISPALLDELTKSTATLDKKLDAETAAKASTDEKVSYTEKDFRLSMNMDAMATEKLAEGIRGFSADIVKLEQILSTKLGA</sequence>
<comment type="caution">
    <text evidence="9">The sequence shown here is derived from an EMBL/GenBank/DDBJ whole genome shotgun (WGS) entry which is preliminary data.</text>
</comment>
<dbReference type="InterPro" id="IPR001585">
    <property type="entry name" value="TAL/FSA"/>
</dbReference>
<comment type="pathway">
    <text evidence="1 8">Carbohydrate degradation; pentose phosphate pathway; D-glyceraldehyde 3-phosphate and beta-D-fructose 6-phosphate from D-ribose 5-phosphate and D-xylulose 5-phosphate (non-oxidative stage): step 2/3.</text>
</comment>
<evidence type="ECO:0000256" key="3">
    <source>
        <dbReference type="ARBA" id="ARBA00013151"/>
    </source>
</evidence>
<keyword evidence="5 8" id="KW-0570">Pentose shunt</keyword>
<evidence type="ECO:0000256" key="5">
    <source>
        <dbReference type="ARBA" id="ARBA00023126"/>
    </source>
</evidence>
<dbReference type="GO" id="GO:0009052">
    <property type="term" value="P:pentose-phosphate shunt, non-oxidative branch"/>
    <property type="evidence" value="ECO:0007669"/>
    <property type="project" value="TreeGrafter"/>
</dbReference>
<dbReference type="InterPro" id="IPR013785">
    <property type="entry name" value="Aldolase_TIM"/>
</dbReference>
<protein>
    <recommendedName>
        <fullName evidence="3 8">Transaldolase</fullName>
        <ecNumber evidence="3 8">2.2.1.2</ecNumber>
    </recommendedName>
</protein>
<evidence type="ECO:0000256" key="4">
    <source>
        <dbReference type="ARBA" id="ARBA00022679"/>
    </source>
</evidence>
<dbReference type="HAMAP" id="MF_00492">
    <property type="entry name" value="Transaldolase_1"/>
    <property type="match status" value="1"/>
</dbReference>
<dbReference type="SUPFAM" id="SSF51569">
    <property type="entry name" value="Aldolase"/>
    <property type="match status" value="1"/>
</dbReference>
<dbReference type="Gene3D" id="3.20.20.70">
    <property type="entry name" value="Aldolase class I"/>
    <property type="match status" value="1"/>
</dbReference>
<organism evidence="9 10">
    <name type="scientific">Hyaloperonospora brassicae</name>
    <name type="common">Brassica downy mildew</name>
    <name type="synonym">Peronospora brassicae</name>
    <dbReference type="NCBI Taxonomy" id="162125"/>
    <lineage>
        <taxon>Eukaryota</taxon>
        <taxon>Sar</taxon>
        <taxon>Stramenopiles</taxon>
        <taxon>Oomycota</taxon>
        <taxon>Peronosporomycetes</taxon>
        <taxon>Peronosporales</taxon>
        <taxon>Peronosporaceae</taxon>
        <taxon>Hyaloperonospora</taxon>
    </lineage>
</organism>
<gene>
    <name evidence="9" type="ORF">HBR001_LOCUS4891</name>
</gene>
<dbReference type="InterPro" id="IPR004730">
    <property type="entry name" value="Transaldolase_1"/>
</dbReference>
<dbReference type="GO" id="GO:0004801">
    <property type="term" value="F:transaldolase activity"/>
    <property type="evidence" value="ECO:0007669"/>
    <property type="project" value="UniProtKB-EC"/>
</dbReference>
<dbReference type="PANTHER" id="PTHR10683">
    <property type="entry name" value="TRANSALDOLASE"/>
    <property type="match status" value="1"/>
</dbReference>
<comment type="similarity">
    <text evidence="2">Belongs to the transaldolase family. Type 1 subfamily.</text>
</comment>
<evidence type="ECO:0000256" key="6">
    <source>
        <dbReference type="ARBA" id="ARBA00023270"/>
    </source>
</evidence>
<dbReference type="EMBL" id="CANTFL010001036">
    <property type="protein sequence ID" value="CAI5730548.1"/>
    <property type="molecule type" value="Genomic_DNA"/>
</dbReference>
<evidence type="ECO:0000256" key="1">
    <source>
        <dbReference type="ARBA" id="ARBA00004857"/>
    </source>
</evidence>
<evidence type="ECO:0000313" key="10">
    <source>
        <dbReference type="Proteomes" id="UP001162031"/>
    </source>
</evidence>
<dbReference type="Pfam" id="PF00923">
    <property type="entry name" value="TAL_FSA"/>
    <property type="match status" value="1"/>
</dbReference>
<dbReference type="NCBIfam" id="TIGR00874">
    <property type="entry name" value="talAB"/>
    <property type="match status" value="1"/>
</dbReference>
<dbReference type="GO" id="GO:0005737">
    <property type="term" value="C:cytoplasm"/>
    <property type="evidence" value="ECO:0007669"/>
    <property type="project" value="InterPro"/>
</dbReference>
<evidence type="ECO:0000313" key="9">
    <source>
        <dbReference type="EMBL" id="CAI5730548.1"/>
    </source>
</evidence>
<accession>A0AAV0U4F8</accession>
<dbReference type="PROSITE" id="PS01054">
    <property type="entry name" value="TRANSALDOLASE_1"/>
    <property type="match status" value="1"/>
</dbReference>
<dbReference type="NCBIfam" id="NF009001">
    <property type="entry name" value="PRK12346.1"/>
    <property type="match status" value="1"/>
</dbReference>
<evidence type="ECO:0000256" key="7">
    <source>
        <dbReference type="ARBA" id="ARBA00048810"/>
    </source>
</evidence>
<reference evidence="9" key="1">
    <citation type="submission" date="2022-12" db="EMBL/GenBank/DDBJ databases">
        <authorList>
            <person name="Webb A."/>
        </authorList>
    </citation>
    <scope>NUCLEOTIDE SEQUENCE</scope>
    <source>
        <strain evidence="9">Hp1</strain>
    </source>
</reference>
<proteinExistence type="inferred from homology"/>
<dbReference type="GO" id="GO:0005975">
    <property type="term" value="P:carbohydrate metabolic process"/>
    <property type="evidence" value="ECO:0007669"/>
    <property type="project" value="InterPro"/>
</dbReference>
<evidence type="ECO:0000256" key="8">
    <source>
        <dbReference type="RuleBase" id="RU000501"/>
    </source>
</evidence>
<name>A0AAV0U4F8_HYABA</name>
<dbReference type="CDD" id="cd00957">
    <property type="entry name" value="Transaldolase_TalAB"/>
    <property type="match status" value="1"/>
</dbReference>
<keyword evidence="4 8" id="KW-0808">Transferase</keyword>
<keyword evidence="10" id="KW-1185">Reference proteome</keyword>
<dbReference type="PROSITE" id="PS00958">
    <property type="entry name" value="TRANSALDOLASE_2"/>
    <property type="match status" value="1"/>
</dbReference>
<keyword evidence="6" id="KW-0704">Schiff base</keyword>
<dbReference type="Proteomes" id="UP001162031">
    <property type="component" value="Unassembled WGS sequence"/>
</dbReference>
<dbReference type="AlphaFoldDB" id="A0AAV0U4F8"/>
<comment type="catalytic activity">
    <reaction evidence="7 8">
        <text>D-sedoheptulose 7-phosphate + D-glyceraldehyde 3-phosphate = D-erythrose 4-phosphate + beta-D-fructose 6-phosphate</text>
        <dbReference type="Rhea" id="RHEA:17053"/>
        <dbReference type="ChEBI" id="CHEBI:16897"/>
        <dbReference type="ChEBI" id="CHEBI:57483"/>
        <dbReference type="ChEBI" id="CHEBI:57634"/>
        <dbReference type="ChEBI" id="CHEBI:59776"/>
        <dbReference type="EC" id="2.2.1.2"/>
    </reaction>
</comment>
<dbReference type="PANTHER" id="PTHR10683:SF18">
    <property type="entry name" value="TRANSALDOLASE"/>
    <property type="match status" value="1"/>
</dbReference>
<evidence type="ECO:0000256" key="2">
    <source>
        <dbReference type="ARBA" id="ARBA00008012"/>
    </source>
</evidence>
<dbReference type="FunFam" id="3.20.20.70:FF:000088">
    <property type="entry name" value="Transaldolase"/>
    <property type="match status" value="1"/>
</dbReference>